<gene>
    <name evidence="1" type="ORF">CSSPJE1EN2_LOCUS6568</name>
</gene>
<dbReference type="EMBL" id="OZ023714">
    <property type="protein sequence ID" value="CAK9863573.1"/>
    <property type="molecule type" value="Genomic_DNA"/>
</dbReference>
<protein>
    <submittedName>
        <fullName evidence="1">Uncharacterized protein</fullName>
    </submittedName>
</protein>
<accession>A0ABP1ALZ4</accession>
<organism evidence="1 2">
    <name type="scientific">Sphagnum jensenii</name>
    <dbReference type="NCBI Taxonomy" id="128206"/>
    <lineage>
        <taxon>Eukaryota</taxon>
        <taxon>Viridiplantae</taxon>
        <taxon>Streptophyta</taxon>
        <taxon>Embryophyta</taxon>
        <taxon>Bryophyta</taxon>
        <taxon>Sphagnophytina</taxon>
        <taxon>Sphagnopsida</taxon>
        <taxon>Sphagnales</taxon>
        <taxon>Sphagnaceae</taxon>
        <taxon>Sphagnum</taxon>
    </lineage>
</organism>
<evidence type="ECO:0000313" key="1">
    <source>
        <dbReference type="EMBL" id="CAK9863573.1"/>
    </source>
</evidence>
<name>A0ABP1ALZ4_9BRYO</name>
<evidence type="ECO:0000313" key="2">
    <source>
        <dbReference type="Proteomes" id="UP001497522"/>
    </source>
</evidence>
<dbReference type="Proteomes" id="UP001497522">
    <property type="component" value="Chromosome 13"/>
</dbReference>
<reference evidence="1" key="1">
    <citation type="submission" date="2024-03" db="EMBL/GenBank/DDBJ databases">
        <authorList>
            <consortium name="ELIXIR-Norway"/>
            <consortium name="Elixir Norway"/>
        </authorList>
    </citation>
    <scope>NUCLEOTIDE SEQUENCE</scope>
</reference>
<keyword evidence="2" id="KW-1185">Reference proteome</keyword>
<proteinExistence type="predicted"/>
<sequence length="98" mass="11602">MHGRCQVVTEDVENTYSTVVVVQKYSRTKRSLDYVRRIGRRRRSRRITTRYLCVCCRLVNFDILRNRWRLQKSSVGKLHQEPDLSRSSVKSCDAALLK</sequence>